<comment type="similarity">
    <text evidence="2 6">Belongs to the SURF1 family.</text>
</comment>
<evidence type="ECO:0000313" key="7">
    <source>
        <dbReference type="EMBL" id="CAF2771285.1"/>
    </source>
</evidence>
<accession>A0A7R8CD71</accession>
<keyword evidence="4 6" id="KW-1133">Transmembrane helix</keyword>
<organism evidence="7 8">
    <name type="scientific">Lepeophtheirus salmonis</name>
    <name type="common">Salmon louse</name>
    <name type="synonym">Caligus salmonis</name>
    <dbReference type="NCBI Taxonomy" id="72036"/>
    <lineage>
        <taxon>Eukaryota</taxon>
        <taxon>Metazoa</taxon>
        <taxon>Ecdysozoa</taxon>
        <taxon>Arthropoda</taxon>
        <taxon>Crustacea</taxon>
        <taxon>Multicrustacea</taxon>
        <taxon>Hexanauplia</taxon>
        <taxon>Copepoda</taxon>
        <taxon>Siphonostomatoida</taxon>
        <taxon>Caligidae</taxon>
        <taxon>Lepeophtheirus</taxon>
    </lineage>
</organism>
<protein>
    <recommendedName>
        <fullName evidence="6">SURF1-like protein</fullName>
    </recommendedName>
</protein>
<keyword evidence="8" id="KW-1185">Reference proteome</keyword>
<keyword evidence="6" id="KW-0999">Mitochondrion inner membrane</keyword>
<dbReference type="InterPro" id="IPR045214">
    <property type="entry name" value="Surf1/Surf4"/>
</dbReference>
<feature type="transmembrane region" description="Helical" evidence="6">
    <location>
        <begin position="213"/>
        <end position="231"/>
    </location>
</feature>
<keyword evidence="5 6" id="KW-0472">Membrane</keyword>
<dbReference type="InterPro" id="IPR002994">
    <property type="entry name" value="Surf1/Shy1"/>
</dbReference>
<dbReference type="EMBL" id="HG994580">
    <property type="protein sequence ID" value="CAF2771285.1"/>
    <property type="molecule type" value="Genomic_DNA"/>
</dbReference>
<dbReference type="Pfam" id="PF02104">
    <property type="entry name" value="SURF1"/>
    <property type="match status" value="1"/>
</dbReference>
<dbReference type="Proteomes" id="UP000675881">
    <property type="component" value="Chromosome 1"/>
</dbReference>
<dbReference type="AlphaFoldDB" id="A0A7R8CD71"/>
<name>A0A7R8CD71_LEPSM</name>
<evidence type="ECO:0000313" key="8">
    <source>
        <dbReference type="Proteomes" id="UP000675881"/>
    </source>
</evidence>
<evidence type="ECO:0000256" key="3">
    <source>
        <dbReference type="ARBA" id="ARBA00022692"/>
    </source>
</evidence>
<gene>
    <name evidence="7" type="ORF">LSAA_929</name>
</gene>
<keyword evidence="6" id="KW-0496">Mitochondrion</keyword>
<proteinExistence type="inferred from homology"/>
<evidence type="ECO:0000256" key="6">
    <source>
        <dbReference type="RuleBase" id="RU363076"/>
    </source>
</evidence>
<dbReference type="CDD" id="cd06662">
    <property type="entry name" value="SURF1"/>
    <property type="match status" value="1"/>
</dbReference>
<evidence type="ECO:0000256" key="4">
    <source>
        <dbReference type="ARBA" id="ARBA00022989"/>
    </source>
</evidence>
<dbReference type="PANTHER" id="PTHR23427">
    <property type="entry name" value="SURFEIT LOCUS PROTEIN"/>
    <property type="match status" value="1"/>
</dbReference>
<keyword evidence="3 6" id="KW-0812">Transmembrane</keyword>
<dbReference type="GO" id="GO:0005743">
    <property type="term" value="C:mitochondrial inner membrane"/>
    <property type="evidence" value="ECO:0007669"/>
    <property type="project" value="UniProtKB-SubCell"/>
</dbReference>
<evidence type="ECO:0000256" key="1">
    <source>
        <dbReference type="ARBA" id="ARBA00004370"/>
    </source>
</evidence>
<evidence type="ECO:0000256" key="5">
    <source>
        <dbReference type="ARBA" id="ARBA00023136"/>
    </source>
</evidence>
<evidence type="ECO:0000256" key="2">
    <source>
        <dbReference type="ARBA" id="ARBA00007165"/>
    </source>
</evidence>
<comment type="function">
    <text evidence="6">Probably involved in the biogenesis of the COX complex.</text>
</comment>
<dbReference type="PROSITE" id="PS50895">
    <property type="entry name" value="SURF1"/>
    <property type="match status" value="1"/>
</dbReference>
<dbReference type="OrthoDB" id="10040024at2759"/>
<reference evidence="7" key="1">
    <citation type="submission" date="2021-02" db="EMBL/GenBank/DDBJ databases">
        <authorList>
            <person name="Bekaert M."/>
        </authorList>
    </citation>
    <scope>NUCLEOTIDE SEQUENCE</scope>
    <source>
        <strain evidence="7">IoA-00</strain>
    </source>
</reference>
<sequence>MKSSILQALWRRVHFRGYASKKRLEFVSSTSSSNPIKSSPFKPSSIAVPLATFALGVWQTKRRTWKLNLIQELTESQNKPPIELPATPEECRSVEYQKSLIKNGGDVHSSSGLMGSNSSSGWWCVNPFKLSNRDEVILINRGWIPLNSPEGYNQEKNQYTPPIKPDAEVIHTRNVPVIAEKLGTSPIYLDSCETVPGGPIGGQTRVTLANDHFSYMLTWFSLSGITFYMWLKKFALRK</sequence>
<comment type="subcellular location">
    <subcellularLocation>
        <location evidence="1">Membrane</location>
    </subcellularLocation>
    <subcellularLocation>
        <location evidence="6">Mitochondrion inner membrane</location>
        <topology evidence="6">Multi-pass membrane protein</topology>
    </subcellularLocation>
</comment>
<dbReference type="GO" id="GO:0033617">
    <property type="term" value="P:mitochondrial respiratory chain complex IV assembly"/>
    <property type="evidence" value="ECO:0007669"/>
    <property type="project" value="TreeGrafter"/>
</dbReference>
<dbReference type="PANTHER" id="PTHR23427:SF2">
    <property type="entry name" value="SURFEIT LOCUS PROTEIN 1"/>
    <property type="match status" value="1"/>
</dbReference>
<comment type="caution">
    <text evidence="6">Lacks conserved residue(s) required for the propagation of feature annotation.</text>
</comment>